<dbReference type="SUPFAM" id="SSF55874">
    <property type="entry name" value="ATPase domain of HSP90 chaperone/DNA topoisomerase II/histidine kinase"/>
    <property type="match status" value="1"/>
</dbReference>
<dbReference type="InterPro" id="IPR036890">
    <property type="entry name" value="HATPase_C_sf"/>
</dbReference>
<reference evidence="1" key="1">
    <citation type="submission" date="2020-05" db="EMBL/GenBank/DDBJ databases">
        <authorList>
            <person name="Chiriac C."/>
            <person name="Salcher M."/>
            <person name="Ghai R."/>
            <person name="Kavagutti S V."/>
        </authorList>
    </citation>
    <scope>NUCLEOTIDE SEQUENCE</scope>
</reference>
<organism evidence="1">
    <name type="scientific">freshwater metagenome</name>
    <dbReference type="NCBI Taxonomy" id="449393"/>
    <lineage>
        <taxon>unclassified sequences</taxon>
        <taxon>metagenomes</taxon>
        <taxon>ecological metagenomes</taxon>
    </lineage>
</organism>
<dbReference type="Gene3D" id="3.30.565.10">
    <property type="entry name" value="Histidine kinase-like ATPase, C-terminal domain"/>
    <property type="match status" value="1"/>
</dbReference>
<protein>
    <submittedName>
        <fullName evidence="1">Unannotated protein</fullName>
    </submittedName>
</protein>
<sequence>MCEITLVAGDGVRELSARNPEAAESLVVTCLEAINNAVRHGEATRIDVSINFAEEDVLKVVISSNGVPLDSPVPGLGMTMFDDLTIEWRLSKDTPTTFTGFISARELTETEDNIRAF</sequence>
<evidence type="ECO:0000313" key="1">
    <source>
        <dbReference type="EMBL" id="CAB4596092.1"/>
    </source>
</evidence>
<dbReference type="AlphaFoldDB" id="A0A6J6G436"/>
<name>A0A6J6G436_9ZZZZ</name>
<accession>A0A6J6G436</accession>
<proteinExistence type="predicted"/>
<gene>
    <name evidence="1" type="ORF">UFOPK1788_00796</name>
</gene>
<dbReference type="EMBL" id="CAEZUE010000099">
    <property type="protein sequence ID" value="CAB4596092.1"/>
    <property type="molecule type" value="Genomic_DNA"/>
</dbReference>